<name>A0A1T5CLY6_9SPHN</name>
<dbReference type="InterPro" id="IPR004358">
    <property type="entry name" value="Sig_transdc_His_kin-like_C"/>
</dbReference>
<dbReference type="SUPFAM" id="SSF47384">
    <property type="entry name" value="Homodimeric domain of signal transducing histidine kinase"/>
    <property type="match status" value="1"/>
</dbReference>
<evidence type="ECO:0000256" key="7">
    <source>
        <dbReference type="ARBA" id="ARBA00022777"/>
    </source>
</evidence>
<keyword evidence="7 14" id="KW-0418">Kinase</keyword>
<dbReference type="InterPro" id="IPR036890">
    <property type="entry name" value="HATPase_C_sf"/>
</dbReference>
<dbReference type="GO" id="GO:0000155">
    <property type="term" value="F:phosphorelay sensor kinase activity"/>
    <property type="evidence" value="ECO:0007669"/>
    <property type="project" value="InterPro"/>
</dbReference>
<evidence type="ECO:0000256" key="4">
    <source>
        <dbReference type="ARBA" id="ARBA00022553"/>
    </source>
</evidence>
<dbReference type="PANTHER" id="PTHR45436">
    <property type="entry name" value="SENSOR HISTIDINE KINASE YKOH"/>
    <property type="match status" value="1"/>
</dbReference>
<keyword evidence="10 11" id="KW-0472">Membrane</keyword>
<accession>A0A1T5CLY6</accession>
<dbReference type="SMART" id="SM00387">
    <property type="entry name" value="HATPase_c"/>
    <property type="match status" value="1"/>
</dbReference>
<comment type="catalytic activity">
    <reaction evidence="1">
        <text>ATP + protein L-histidine = ADP + protein N-phospho-L-histidine.</text>
        <dbReference type="EC" id="2.7.13.3"/>
    </reaction>
</comment>
<dbReference type="Pfam" id="PF02518">
    <property type="entry name" value="HATPase_c"/>
    <property type="match status" value="1"/>
</dbReference>
<evidence type="ECO:0000313" key="14">
    <source>
        <dbReference type="EMBL" id="SKB60351.1"/>
    </source>
</evidence>
<evidence type="ECO:0000256" key="1">
    <source>
        <dbReference type="ARBA" id="ARBA00000085"/>
    </source>
</evidence>
<gene>
    <name evidence="14" type="ORF">SAMN06295920_104138</name>
</gene>
<reference evidence="15" key="1">
    <citation type="submission" date="2017-02" db="EMBL/GenBank/DDBJ databases">
        <authorList>
            <person name="Varghese N."/>
            <person name="Submissions S."/>
        </authorList>
    </citation>
    <scope>NUCLEOTIDE SEQUENCE [LARGE SCALE GENOMIC DNA]</scope>
    <source>
        <strain evidence="15">UM2</strain>
    </source>
</reference>
<dbReference type="InterPro" id="IPR003660">
    <property type="entry name" value="HAMP_dom"/>
</dbReference>
<dbReference type="OrthoDB" id="9815202at2"/>
<dbReference type="SUPFAM" id="SSF158472">
    <property type="entry name" value="HAMP domain-like"/>
    <property type="match status" value="1"/>
</dbReference>
<evidence type="ECO:0000259" key="13">
    <source>
        <dbReference type="PROSITE" id="PS50885"/>
    </source>
</evidence>
<dbReference type="InterPro" id="IPR003661">
    <property type="entry name" value="HisK_dim/P_dom"/>
</dbReference>
<evidence type="ECO:0000256" key="3">
    <source>
        <dbReference type="ARBA" id="ARBA00012438"/>
    </source>
</evidence>
<feature type="domain" description="HAMP" evidence="13">
    <location>
        <begin position="180"/>
        <end position="233"/>
    </location>
</feature>
<dbReference type="PROSITE" id="PS50109">
    <property type="entry name" value="HIS_KIN"/>
    <property type="match status" value="1"/>
</dbReference>
<evidence type="ECO:0000256" key="8">
    <source>
        <dbReference type="ARBA" id="ARBA00022989"/>
    </source>
</evidence>
<keyword evidence="9" id="KW-0902">Two-component regulatory system</keyword>
<dbReference type="CDD" id="cd00082">
    <property type="entry name" value="HisKA"/>
    <property type="match status" value="1"/>
</dbReference>
<dbReference type="Gene3D" id="6.10.340.10">
    <property type="match status" value="1"/>
</dbReference>
<dbReference type="EMBL" id="FUYM01000004">
    <property type="protein sequence ID" value="SKB60351.1"/>
    <property type="molecule type" value="Genomic_DNA"/>
</dbReference>
<evidence type="ECO:0000256" key="9">
    <source>
        <dbReference type="ARBA" id="ARBA00023012"/>
    </source>
</evidence>
<dbReference type="SMART" id="SM00304">
    <property type="entry name" value="HAMP"/>
    <property type="match status" value="1"/>
</dbReference>
<evidence type="ECO:0000256" key="5">
    <source>
        <dbReference type="ARBA" id="ARBA00022679"/>
    </source>
</evidence>
<evidence type="ECO:0000256" key="2">
    <source>
        <dbReference type="ARBA" id="ARBA00004370"/>
    </source>
</evidence>
<sequence length="448" mass="48896">MRQIFASLSFRLALTYAVLFVGSLLLLVGAYYAIVVRVPLRQAEQVVRREAEALANVYIVDGEAALVRRLRARDAAPDRYKAFHAFVDRKGKVVTANLPSWPRAVFQGWGRIEADIPVDGDEHDFEALALDRRFDDGARLIVGRDIDNITERERALASGASFVAAAAVLLALLGGLLMSRAIGRRVDRVAATARSVMAGDMSKRVSVDGSGDEFDRLAETLNAMLHRIEHSMDSVRRVSDSVAHEMRTPLARLRASLEDALASGEGDAPRVGEALAEAERLGAIFDTVLRIARLETGSREIELSPADLTVLLEDVADFYRPETEARGVMLSTFVQAGLVLCCDRDLIFQAVANLLDNAIRHTPRDGEIVLSGQAERGALLITVRDTGPGIAESDLPHVTERFYRAKNGTGAGIGLGLSLVDTIARLHRSTLAFVNLDGSFRVDWRFPA</sequence>
<keyword evidence="15" id="KW-1185">Reference proteome</keyword>
<dbReference type="InterPro" id="IPR005467">
    <property type="entry name" value="His_kinase_dom"/>
</dbReference>
<dbReference type="InterPro" id="IPR036097">
    <property type="entry name" value="HisK_dim/P_sf"/>
</dbReference>
<keyword evidence="6 11" id="KW-0812">Transmembrane</keyword>
<keyword evidence="8 11" id="KW-1133">Transmembrane helix</keyword>
<dbReference type="PRINTS" id="PR00344">
    <property type="entry name" value="BCTRLSENSOR"/>
</dbReference>
<dbReference type="RefSeq" id="WP_079648051.1">
    <property type="nucleotide sequence ID" value="NZ_FUYM01000004.1"/>
</dbReference>
<dbReference type="GO" id="GO:0005886">
    <property type="term" value="C:plasma membrane"/>
    <property type="evidence" value="ECO:0007669"/>
    <property type="project" value="TreeGrafter"/>
</dbReference>
<keyword evidence="4" id="KW-0597">Phosphoprotein</keyword>
<organism evidence="14 15">
    <name type="scientific">Rhizorhabdus histidinilytica</name>
    <dbReference type="NCBI Taxonomy" id="439228"/>
    <lineage>
        <taxon>Bacteria</taxon>
        <taxon>Pseudomonadati</taxon>
        <taxon>Pseudomonadota</taxon>
        <taxon>Alphaproteobacteria</taxon>
        <taxon>Sphingomonadales</taxon>
        <taxon>Sphingomonadaceae</taxon>
        <taxon>Rhizorhabdus</taxon>
    </lineage>
</organism>
<dbReference type="PANTHER" id="PTHR45436:SF8">
    <property type="entry name" value="HISTIDINE KINASE"/>
    <property type="match status" value="1"/>
</dbReference>
<evidence type="ECO:0000256" key="11">
    <source>
        <dbReference type="SAM" id="Phobius"/>
    </source>
</evidence>
<dbReference type="AlphaFoldDB" id="A0A1T5CLY6"/>
<evidence type="ECO:0000259" key="12">
    <source>
        <dbReference type="PROSITE" id="PS50109"/>
    </source>
</evidence>
<dbReference type="InterPro" id="IPR003594">
    <property type="entry name" value="HATPase_dom"/>
</dbReference>
<evidence type="ECO:0000256" key="10">
    <source>
        <dbReference type="ARBA" id="ARBA00023136"/>
    </source>
</evidence>
<dbReference type="CDD" id="cd00075">
    <property type="entry name" value="HATPase"/>
    <property type="match status" value="1"/>
</dbReference>
<dbReference type="Proteomes" id="UP000189818">
    <property type="component" value="Unassembled WGS sequence"/>
</dbReference>
<dbReference type="Pfam" id="PF00512">
    <property type="entry name" value="HisKA"/>
    <property type="match status" value="1"/>
</dbReference>
<evidence type="ECO:0000313" key="15">
    <source>
        <dbReference type="Proteomes" id="UP000189818"/>
    </source>
</evidence>
<proteinExistence type="predicted"/>
<dbReference type="PROSITE" id="PS50885">
    <property type="entry name" value="HAMP"/>
    <property type="match status" value="1"/>
</dbReference>
<evidence type="ECO:0000256" key="6">
    <source>
        <dbReference type="ARBA" id="ARBA00022692"/>
    </source>
</evidence>
<dbReference type="InterPro" id="IPR050428">
    <property type="entry name" value="TCS_sensor_his_kinase"/>
</dbReference>
<comment type="subcellular location">
    <subcellularLocation>
        <location evidence="2">Membrane</location>
    </subcellularLocation>
</comment>
<dbReference type="Gene3D" id="1.10.287.130">
    <property type="match status" value="1"/>
</dbReference>
<feature type="domain" description="Histidine kinase" evidence="12">
    <location>
        <begin position="241"/>
        <end position="448"/>
    </location>
</feature>
<feature type="transmembrane region" description="Helical" evidence="11">
    <location>
        <begin position="155"/>
        <end position="178"/>
    </location>
</feature>
<dbReference type="CDD" id="cd06225">
    <property type="entry name" value="HAMP"/>
    <property type="match status" value="1"/>
</dbReference>
<dbReference type="SMART" id="SM00388">
    <property type="entry name" value="HisKA"/>
    <property type="match status" value="1"/>
</dbReference>
<dbReference type="SUPFAM" id="SSF55874">
    <property type="entry name" value="ATPase domain of HSP90 chaperone/DNA topoisomerase II/histidine kinase"/>
    <property type="match status" value="1"/>
</dbReference>
<keyword evidence="5" id="KW-0808">Transferase</keyword>
<dbReference type="EC" id="2.7.13.3" evidence="3"/>
<dbReference type="STRING" id="439228.SAMN06295920_104138"/>
<feature type="transmembrane region" description="Helical" evidence="11">
    <location>
        <begin position="12"/>
        <end position="34"/>
    </location>
</feature>
<protein>
    <recommendedName>
        <fullName evidence="3">histidine kinase</fullName>
        <ecNumber evidence="3">2.7.13.3</ecNumber>
    </recommendedName>
</protein>
<dbReference type="Gene3D" id="3.30.565.10">
    <property type="entry name" value="Histidine kinase-like ATPase, C-terminal domain"/>
    <property type="match status" value="1"/>
</dbReference>
<dbReference type="Pfam" id="PF00672">
    <property type="entry name" value="HAMP"/>
    <property type="match status" value="1"/>
</dbReference>